<keyword evidence="3" id="KW-1185">Reference proteome</keyword>
<gene>
    <name evidence="2" type="ORF">ALC60_00814</name>
</gene>
<feature type="region of interest" description="Disordered" evidence="1">
    <location>
        <begin position="1"/>
        <end position="37"/>
    </location>
</feature>
<evidence type="ECO:0000313" key="3">
    <source>
        <dbReference type="Proteomes" id="UP000075809"/>
    </source>
</evidence>
<organism evidence="2 3">
    <name type="scientific">Mycetomoellerius zeteki</name>
    <dbReference type="NCBI Taxonomy" id="64791"/>
    <lineage>
        <taxon>Eukaryota</taxon>
        <taxon>Metazoa</taxon>
        <taxon>Ecdysozoa</taxon>
        <taxon>Arthropoda</taxon>
        <taxon>Hexapoda</taxon>
        <taxon>Insecta</taxon>
        <taxon>Pterygota</taxon>
        <taxon>Neoptera</taxon>
        <taxon>Endopterygota</taxon>
        <taxon>Hymenoptera</taxon>
        <taxon>Apocrita</taxon>
        <taxon>Aculeata</taxon>
        <taxon>Formicoidea</taxon>
        <taxon>Formicidae</taxon>
        <taxon>Myrmicinae</taxon>
        <taxon>Mycetomoellerius</taxon>
    </lineage>
</organism>
<feature type="compositionally biased region" description="Polar residues" evidence="1">
    <location>
        <begin position="1"/>
        <end position="10"/>
    </location>
</feature>
<name>A0A151XJ14_9HYME</name>
<evidence type="ECO:0000313" key="2">
    <source>
        <dbReference type="EMBL" id="KYQ60406.1"/>
    </source>
</evidence>
<evidence type="ECO:0000256" key="1">
    <source>
        <dbReference type="SAM" id="MobiDB-lite"/>
    </source>
</evidence>
<protein>
    <submittedName>
        <fullName evidence="2">Uncharacterized protein</fullName>
    </submittedName>
</protein>
<dbReference type="AlphaFoldDB" id="A0A151XJ14"/>
<reference evidence="2 3" key="1">
    <citation type="submission" date="2015-09" db="EMBL/GenBank/DDBJ databases">
        <title>Trachymyrmex zeteki WGS genome.</title>
        <authorList>
            <person name="Nygaard S."/>
            <person name="Hu H."/>
            <person name="Boomsma J."/>
            <person name="Zhang G."/>
        </authorList>
    </citation>
    <scope>NUCLEOTIDE SEQUENCE [LARGE SCALE GENOMIC DNA]</scope>
    <source>
        <strain evidence="2">Tzet28-1</strain>
        <tissue evidence="2">Whole body</tissue>
    </source>
</reference>
<proteinExistence type="predicted"/>
<accession>A0A151XJ14</accession>
<dbReference type="Proteomes" id="UP000075809">
    <property type="component" value="Unassembled WGS sequence"/>
</dbReference>
<feature type="region of interest" description="Disordered" evidence="1">
    <location>
        <begin position="115"/>
        <end position="136"/>
    </location>
</feature>
<dbReference type="EMBL" id="KQ982080">
    <property type="protein sequence ID" value="KYQ60406.1"/>
    <property type="molecule type" value="Genomic_DNA"/>
</dbReference>
<feature type="compositionally biased region" description="Basic and acidic residues" evidence="1">
    <location>
        <begin position="14"/>
        <end position="37"/>
    </location>
</feature>
<sequence length="136" mass="15063">MKRSTKPASPSSDSGRRDSSRGKGRGDGGEERGEGFREVTRTHLACRRRGALVYTPFVFVPTVAKSSSLREGRIELETDDVLISFLAVVGESSEDSHRLVDRFEGYGVIKRLVKRGDGEESRERKKKIVAEDLPAP</sequence>